<reference evidence="3" key="1">
    <citation type="journal article" date="2013" name="Science">
        <title>The Amborella genome and the evolution of flowering plants.</title>
        <authorList>
            <consortium name="Amborella Genome Project"/>
        </authorList>
    </citation>
    <scope>NUCLEOTIDE SEQUENCE [LARGE SCALE GENOMIC DNA]</scope>
</reference>
<proteinExistence type="predicted"/>
<evidence type="ECO:0000256" key="1">
    <source>
        <dbReference type="SAM" id="MobiDB-lite"/>
    </source>
</evidence>
<evidence type="ECO:0000313" key="2">
    <source>
        <dbReference type="EMBL" id="ERN13933.1"/>
    </source>
</evidence>
<feature type="region of interest" description="Disordered" evidence="1">
    <location>
        <begin position="31"/>
        <end position="84"/>
    </location>
</feature>
<dbReference type="Proteomes" id="UP000017836">
    <property type="component" value="Unassembled WGS sequence"/>
</dbReference>
<dbReference type="HOGENOM" id="CLU_1236515_0_0_1"/>
<accession>W1PZR9</accession>
<name>W1PZR9_AMBTC</name>
<dbReference type="Gramene" id="ERN13933">
    <property type="protein sequence ID" value="ERN13933"/>
    <property type="gene ID" value="AMTR_s00021p00122740"/>
</dbReference>
<feature type="compositionally biased region" description="Acidic residues" evidence="1">
    <location>
        <begin position="43"/>
        <end position="56"/>
    </location>
</feature>
<sequence>MAMRMGCNVPLFYARELANLCVEVNEPLADEEHDTFSPHEQAEIPEELEETSEYMDADVRSSDLNGRKRMRKNTSGSRAPSKKRANLVVAQELARVVDSLAMSMDKMAENQSIMMDHSTLYQTKGLKAMTKVYGHEGMDPEYYFKASKYCEDPVRARTFLSMDEKYHKSLGTRSLLHVLVALYNYLVCAPCSREMNFNFFLFFFSLKLFGLYLDDIFPKSWNQV</sequence>
<dbReference type="EMBL" id="KI392560">
    <property type="protein sequence ID" value="ERN13933.1"/>
    <property type="molecule type" value="Genomic_DNA"/>
</dbReference>
<keyword evidence="3" id="KW-1185">Reference proteome</keyword>
<dbReference type="AlphaFoldDB" id="W1PZR9"/>
<protein>
    <submittedName>
        <fullName evidence="2">Uncharacterized protein</fullName>
    </submittedName>
</protein>
<gene>
    <name evidence="2" type="ORF">AMTR_s00021p00122740</name>
</gene>
<evidence type="ECO:0000313" key="3">
    <source>
        <dbReference type="Proteomes" id="UP000017836"/>
    </source>
</evidence>
<organism evidence="2 3">
    <name type="scientific">Amborella trichopoda</name>
    <dbReference type="NCBI Taxonomy" id="13333"/>
    <lineage>
        <taxon>Eukaryota</taxon>
        <taxon>Viridiplantae</taxon>
        <taxon>Streptophyta</taxon>
        <taxon>Embryophyta</taxon>
        <taxon>Tracheophyta</taxon>
        <taxon>Spermatophyta</taxon>
        <taxon>Magnoliopsida</taxon>
        <taxon>Amborellales</taxon>
        <taxon>Amborellaceae</taxon>
        <taxon>Amborella</taxon>
    </lineage>
</organism>